<feature type="domain" description="Exonuclease" evidence="1">
    <location>
        <begin position="72"/>
        <end position="239"/>
    </location>
</feature>
<dbReference type="GO" id="GO:0008408">
    <property type="term" value="F:3'-5' exonuclease activity"/>
    <property type="evidence" value="ECO:0007669"/>
    <property type="project" value="TreeGrafter"/>
</dbReference>
<gene>
    <name evidence="2" type="ORF">COB67_11430</name>
</gene>
<dbReference type="InterPro" id="IPR006054">
    <property type="entry name" value="DnaQ"/>
</dbReference>
<dbReference type="InterPro" id="IPR012337">
    <property type="entry name" value="RNaseH-like_sf"/>
</dbReference>
<dbReference type="CDD" id="cd06127">
    <property type="entry name" value="DEDDh"/>
    <property type="match status" value="1"/>
</dbReference>
<evidence type="ECO:0000259" key="1">
    <source>
        <dbReference type="SMART" id="SM00479"/>
    </source>
</evidence>
<evidence type="ECO:0000313" key="2">
    <source>
        <dbReference type="EMBL" id="PCI24682.1"/>
    </source>
</evidence>
<dbReference type="PANTHER" id="PTHR30231">
    <property type="entry name" value="DNA POLYMERASE III SUBUNIT EPSILON"/>
    <property type="match status" value="1"/>
</dbReference>
<accession>A0A2A4STY3</accession>
<reference evidence="3" key="1">
    <citation type="submission" date="2017-08" db="EMBL/GenBank/DDBJ databases">
        <title>A dynamic microbial community with high functional redundancy inhabits the cold, oxic subseafloor aquifer.</title>
        <authorList>
            <person name="Tully B.J."/>
            <person name="Wheat C.G."/>
            <person name="Glazer B.T."/>
            <person name="Huber J.A."/>
        </authorList>
    </citation>
    <scope>NUCLEOTIDE SEQUENCE [LARGE SCALE GENOMIC DNA]</scope>
</reference>
<dbReference type="Pfam" id="PF00929">
    <property type="entry name" value="RNase_T"/>
    <property type="match status" value="1"/>
</dbReference>
<sequence>MIDSVFQLLFRHEAPISEKQIAMFHGYTKTRDLEMLQGILKTDHRFHSCRDNLWQCAPLSELIPDDKISEIDFIITDIESTGSLRGTDRIIDLAAVKIRNGQEIGRFESLVNPQKEISDQIVRLTGITNEAVSTAPTIEEILPKFIEFVDKGIFVAHNSLFDYHFINAEIRRLQLPELESRMEICTFRLAKKLLPDVRARGVSGLAEYYNYTLENRHRAMPDVLATKYYFEQFLEELGKQDIHNLHQLVLFQKEIITKKKIKKKIKSFLRKKAHFASSKGKRGSYEHK</sequence>
<dbReference type="GO" id="GO:0003677">
    <property type="term" value="F:DNA binding"/>
    <property type="evidence" value="ECO:0007669"/>
    <property type="project" value="InterPro"/>
</dbReference>
<dbReference type="AlphaFoldDB" id="A0A2A4STY3"/>
<evidence type="ECO:0000313" key="3">
    <source>
        <dbReference type="Proteomes" id="UP000218113"/>
    </source>
</evidence>
<dbReference type="SMART" id="SM00479">
    <property type="entry name" value="EXOIII"/>
    <property type="match status" value="1"/>
</dbReference>
<dbReference type="GO" id="GO:0005829">
    <property type="term" value="C:cytosol"/>
    <property type="evidence" value="ECO:0007669"/>
    <property type="project" value="TreeGrafter"/>
</dbReference>
<dbReference type="EMBL" id="NVSR01000120">
    <property type="protein sequence ID" value="PCI24682.1"/>
    <property type="molecule type" value="Genomic_DNA"/>
</dbReference>
<dbReference type="GO" id="GO:0045004">
    <property type="term" value="P:DNA replication proofreading"/>
    <property type="evidence" value="ECO:0007669"/>
    <property type="project" value="TreeGrafter"/>
</dbReference>
<dbReference type="Proteomes" id="UP000218113">
    <property type="component" value="Unassembled WGS sequence"/>
</dbReference>
<dbReference type="InterPro" id="IPR036397">
    <property type="entry name" value="RNaseH_sf"/>
</dbReference>
<name>A0A2A4STY3_9DELT</name>
<dbReference type="PANTHER" id="PTHR30231:SF41">
    <property type="entry name" value="DNA POLYMERASE III SUBUNIT EPSILON"/>
    <property type="match status" value="1"/>
</dbReference>
<dbReference type="GO" id="GO:0003887">
    <property type="term" value="F:DNA-directed DNA polymerase activity"/>
    <property type="evidence" value="ECO:0007669"/>
    <property type="project" value="InterPro"/>
</dbReference>
<comment type="caution">
    <text evidence="2">The sequence shown here is derived from an EMBL/GenBank/DDBJ whole genome shotgun (WGS) entry which is preliminary data.</text>
</comment>
<dbReference type="FunFam" id="3.30.420.10:FF:000045">
    <property type="entry name" value="3'-5' exonuclease DinG"/>
    <property type="match status" value="1"/>
</dbReference>
<organism evidence="2 3">
    <name type="scientific">SAR324 cluster bacterium</name>
    <dbReference type="NCBI Taxonomy" id="2024889"/>
    <lineage>
        <taxon>Bacteria</taxon>
        <taxon>Deltaproteobacteria</taxon>
        <taxon>SAR324 cluster</taxon>
    </lineage>
</organism>
<dbReference type="NCBIfam" id="TIGR00573">
    <property type="entry name" value="dnaq"/>
    <property type="match status" value="1"/>
</dbReference>
<dbReference type="SUPFAM" id="SSF53098">
    <property type="entry name" value="Ribonuclease H-like"/>
    <property type="match status" value="1"/>
</dbReference>
<dbReference type="Gene3D" id="3.30.420.10">
    <property type="entry name" value="Ribonuclease H-like superfamily/Ribonuclease H"/>
    <property type="match status" value="1"/>
</dbReference>
<protein>
    <recommendedName>
        <fullName evidence="1">Exonuclease domain-containing protein</fullName>
    </recommendedName>
</protein>
<proteinExistence type="predicted"/>
<dbReference type="InterPro" id="IPR013520">
    <property type="entry name" value="Ribonucl_H"/>
</dbReference>